<keyword evidence="3" id="KW-1185">Reference proteome</keyword>
<dbReference type="CTD" id="20316747"/>
<sequence length="66" mass="7174">MIGKADEIQGRGTHKPVVDQKLKGYSGEGEKDEPSHPASFNLVPLQLPVVDVTEEESLCDLLCLVL</sequence>
<accession>A0A074ZYP2</accession>
<evidence type="ECO:0000256" key="1">
    <source>
        <dbReference type="SAM" id="MobiDB-lite"/>
    </source>
</evidence>
<dbReference type="KEGG" id="ovi:T265_02559"/>
<proteinExistence type="predicted"/>
<gene>
    <name evidence="2" type="ORF">T265_02559</name>
</gene>
<feature type="region of interest" description="Disordered" evidence="1">
    <location>
        <begin position="1"/>
        <end position="40"/>
    </location>
</feature>
<dbReference type="AlphaFoldDB" id="A0A074ZYP2"/>
<dbReference type="GeneID" id="20316747"/>
<evidence type="ECO:0000313" key="2">
    <source>
        <dbReference type="EMBL" id="KER31107.1"/>
    </source>
</evidence>
<name>A0A074ZYP2_OPIVI</name>
<organism evidence="2 3">
    <name type="scientific">Opisthorchis viverrini</name>
    <name type="common">Southeast Asian liver fluke</name>
    <dbReference type="NCBI Taxonomy" id="6198"/>
    <lineage>
        <taxon>Eukaryota</taxon>
        <taxon>Metazoa</taxon>
        <taxon>Spiralia</taxon>
        <taxon>Lophotrochozoa</taxon>
        <taxon>Platyhelminthes</taxon>
        <taxon>Trematoda</taxon>
        <taxon>Digenea</taxon>
        <taxon>Opisthorchiida</taxon>
        <taxon>Opisthorchiata</taxon>
        <taxon>Opisthorchiidae</taxon>
        <taxon>Opisthorchis</taxon>
    </lineage>
</organism>
<reference evidence="2 3" key="1">
    <citation type="submission" date="2013-11" db="EMBL/GenBank/DDBJ databases">
        <title>Opisthorchis viverrini - life in the bile duct.</title>
        <authorList>
            <person name="Young N.D."/>
            <person name="Nagarajan N."/>
            <person name="Lin S.J."/>
            <person name="Korhonen P.K."/>
            <person name="Jex A.R."/>
            <person name="Hall R.S."/>
            <person name="Safavi-Hemami H."/>
            <person name="Kaewkong W."/>
            <person name="Bertrand D."/>
            <person name="Gao S."/>
            <person name="Seet Q."/>
            <person name="Wongkham S."/>
            <person name="Teh B.T."/>
            <person name="Wongkham C."/>
            <person name="Intapan P.M."/>
            <person name="Maleewong W."/>
            <person name="Yang X."/>
            <person name="Hu M."/>
            <person name="Wang Z."/>
            <person name="Hofmann A."/>
            <person name="Sternberg P.W."/>
            <person name="Tan P."/>
            <person name="Wang J."/>
            <person name="Gasser R.B."/>
        </authorList>
    </citation>
    <scope>NUCLEOTIDE SEQUENCE [LARGE SCALE GENOMIC DNA]</scope>
</reference>
<dbReference type="RefSeq" id="XP_009165102.1">
    <property type="nucleotide sequence ID" value="XM_009166838.1"/>
</dbReference>
<dbReference type="EMBL" id="KL596650">
    <property type="protein sequence ID" value="KER31107.1"/>
    <property type="molecule type" value="Genomic_DNA"/>
</dbReference>
<protein>
    <submittedName>
        <fullName evidence="2">Uncharacterized protein</fullName>
    </submittedName>
</protein>
<feature type="compositionally biased region" description="Basic and acidic residues" evidence="1">
    <location>
        <begin position="16"/>
        <end position="35"/>
    </location>
</feature>
<evidence type="ECO:0000313" key="3">
    <source>
        <dbReference type="Proteomes" id="UP000054324"/>
    </source>
</evidence>
<dbReference type="Proteomes" id="UP000054324">
    <property type="component" value="Unassembled WGS sequence"/>
</dbReference>